<dbReference type="OrthoDB" id="2942533at2759"/>
<feature type="region of interest" description="Disordered" evidence="1">
    <location>
        <begin position="235"/>
        <end position="300"/>
    </location>
</feature>
<dbReference type="Gene3D" id="1.25.40.10">
    <property type="entry name" value="Tetratricopeptide repeat domain"/>
    <property type="match status" value="1"/>
</dbReference>
<gene>
    <name evidence="2" type="ORF">CJ030_MR4G016043</name>
</gene>
<dbReference type="InterPro" id="IPR019734">
    <property type="entry name" value="TPR_rpt"/>
</dbReference>
<dbReference type="SUPFAM" id="SSF48452">
    <property type="entry name" value="TPR-like"/>
    <property type="match status" value="1"/>
</dbReference>
<dbReference type="AlphaFoldDB" id="A0A6A1VVG3"/>
<reference evidence="2 3" key="1">
    <citation type="journal article" date="2019" name="Plant Biotechnol. J.">
        <title>The red bayberry genome and genetic basis of sex determination.</title>
        <authorList>
            <person name="Jia H.M."/>
            <person name="Jia H.J."/>
            <person name="Cai Q.L."/>
            <person name="Wang Y."/>
            <person name="Zhao H.B."/>
            <person name="Yang W.F."/>
            <person name="Wang G.Y."/>
            <person name="Li Y.H."/>
            <person name="Zhan D.L."/>
            <person name="Shen Y.T."/>
            <person name="Niu Q.F."/>
            <person name="Chang L."/>
            <person name="Qiu J."/>
            <person name="Zhao L."/>
            <person name="Xie H.B."/>
            <person name="Fu W.Y."/>
            <person name="Jin J."/>
            <person name="Li X.W."/>
            <person name="Jiao Y."/>
            <person name="Zhou C.C."/>
            <person name="Tu T."/>
            <person name="Chai C.Y."/>
            <person name="Gao J.L."/>
            <person name="Fan L.J."/>
            <person name="van de Weg E."/>
            <person name="Wang J.Y."/>
            <person name="Gao Z.S."/>
        </authorList>
    </citation>
    <scope>NUCLEOTIDE SEQUENCE [LARGE SCALE GENOMIC DNA]</scope>
    <source>
        <tissue evidence="2">Leaves</tissue>
    </source>
</reference>
<evidence type="ECO:0000313" key="3">
    <source>
        <dbReference type="Proteomes" id="UP000516437"/>
    </source>
</evidence>
<keyword evidence="3" id="KW-1185">Reference proteome</keyword>
<dbReference type="PANTHER" id="PTHR47541">
    <property type="entry name" value="TETRATRICOPEPTIDE REPEAT (TPR)-LIKE SUPERFAMILY PROTEIN"/>
    <property type="match status" value="1"/>
</dbReference>
<dbReference type="InterPro" id="IPR011990">
    <property type="entry name" value="TPR-like_helical_dom_sf"/>
</dbReference>
<dbReference type="Proteomes" id="UP000516437">
    <property type="component" value="Chromosome 4"/>
</dbReference>
<dbReference type="EMBL" id="RXIC02000022">
    <property type="protein sequence ID" value="KAB1216944.1"/>
    <property type="molecule type" value="Genomic_DNA"/>
</dbReference>
<accession>A0A6A1VVG3</accession>
<evidence type="ECO:0000256" key="1">
    <source>
        <dbReference type="SAM" id="MobiDB-lite"/>
    </source>
</evidence>
<name>A0A6A1VVG3_9ROSI</name>
<dbReference type="PANTHER" id="PTHR47541:SF1">
    <property type="entry name" value="TETRATRICOPEPTIDE REPEAT (TPR)-LIKE SUPERFAMILY PROTEIN"/>
    <property type="match status" value="1"/>
</dbReference>
<proteinExistence type="predicted"/>
<organism evidence="2 3">
    <name type="scientific">Morella rubra</name>
    <name type="common">Chinese bayberry</name>
    <dbReference type="NCBI Taxonomy" id="262757"/>
    <lineage>
        <taxon>Eukaryota</taxon>
        <taxon>Viridiplantae</taxon>
        <taxon>Streptophyta</taxon>
        <taxon>Embryophyta</taxon>
        <taxon>Tracheophyta</taxon>
        <taxon>Spermatophyta</taxon>
        <taxon>Magnoliopsida</taxon>
        <taxon>eudicotyledons</taxon>
        <taxon>Gunneridae</taxon>
        <taxon>Pentapetalae</taxon>
        <taxon>rosids</taxon>
        <taxon>fabids</taxon>
        <taxon>Fagales</taxon>
        <taxon>Myricaceae</taxon>
        <taxon>Morella</taxon>
    </lineage>
</organism>
<comment type="caution">
    <text evidence="2">The sequence shown here is derived from an EMBL/GenBank/DDBJ whole genome shotgun (WGS) entry which is preliminary data.</text>
</comment>
<sequence length="300" mass="34219">MASTALNKIERAHMMYREGRYSEALEFYTEALAMAKTKPQNIALHSNRAACFLKLHDFKKAAEECTSVLELDHNHTGALMLRAQTLVTLKEYHSALFDVNRLLDMNPSSEVYQNLQARLRTQLLLLFQLLVRNGFSFSAQGKSLAPIPESEAELEEEDDEDEAETTGNEEEEQYKEEEEEEALVAVGRDKKAEHNGNVIRNEVIAPEMQSSTKSYEQEKDKMISSTVVVIAPKVQSNKGSFEQDPKGWQTIPKPKGHSTLDYARWDRVEDDSSEEDDEEDDESQPQYRFRVKTVGVRPVK</sequence>
<feature type="region of interest" description="Disordered" evidence="1">
    <location>
        <begin position="141"/>
        <end position="220"/>
    </location>
</feature>
<dbReference type="Pfam" id="PF12895">
    <property type="entry name" value="ANAPC3"/>
    <property type="match status" value="1"/>
</dbReference>
<evidence type="ECO:0000313" key="2">
    <source>
        <dbReference type="EMBL" id="KAB1216944.1"/>
    </source>
</evidence>
<feature type="compositionally biased region" description="Acidic residues" evidence="1">
    <location>
        <begin position="268"/>
        <end position="283"/>
    </location>
</feature>
<dbReference type="SMART" id="SM00028">
    <property type="entry name" value="TPR"/>
    <property type="match status" value="3"/>
</dbReference>
<protein>
    <submittedName>
        <fullName evidence="2">Uncharacterized protein</fullName>
    </submittedName>
</protein>
<feature type="compositionally biased region" description="Acidic residues" evidence="1">
    <location>
        <begin position="150"/>
        <end position="182"/>
    </location>
</feature>